<reference evidence="3 4" key="1">
    <citation type="journal article" date="2015" name="Genome Biol.">
        <title>Comparative genomics of Steinernema reveals deeply conserved gene regulatory networks.</title>
        <authorList>
            <person name="Dillman A.R."/>
            <person name="Macchietto M."/>
            <person name="Porter C.F."/>
            <person name="Rogers A."/>
            <person name="Williams B."/>
            <person name="Antoshechkin I."/>
            <person name="Lee M.M."/>
            <person name="Goodwin Z."/>
            <person name="Lu X."/>
            <person name="Lewis E.E."/>
            <person name="Goodrich-Blair H."/>
            <person name="Stock S.P."/>
            <person name="Adams B.J."/>
            <person name="Sternberg P.W."/>
            <person name="Mortazavi A."/>
        </authorList>
    </citation>
    <scope>NUCLEOTIDE SEQUENCE [LARGE SCALE GENOMIC DNA]</scope>
    <source>
        <strain evidence="3 4">ALL</strain>
    </source>
</reference>
<feature type="signal peptide" evidence="2">
    <location>
        <begin position="1"/>
        <end position="21"/>
    </location>
</feature>
<reference evidence="3 4" key="2">
    <citation type="journal article" date="2019" name="G3 (Bethesda)">
        <title>Hybrid Assembly of the Genome of the Entomopathogenic Nematode Steinernema carpocapsae Identifies the X-Chromosome.</title>
        <authorList>
            <person name="Serra L."/>
            <person name="Macchietto M."/>
            <person name="Macias-Munoz A."/>
            <person name="McGill C.J."/>
            <person name="Rodriguez I.M."/>
            <person name="Rodriguez B."/>
            <person name="Murad R."/>
            <person name="Mortazavi A."/>
        </authorList>
    </citation>
    <scope>NUCLEOTIDE SEQUENCE [LARGE SCALE GENOMIC DNA]</scope>
    <source>
        <strain evidence="3 4">ALL</strain>
    </source>
</reference>
<evidence type="ECO:0000256" key="2">
    <source>
        <dbReference type="SAM" id="SignalP"/>
    </source>
</evidence>
<comment type="caution">
    <text evidence="3">The sequence shown here is derived from an EMBL/GenBank/DDBJ whole genome shotgun (WGS) entry which is preliminary data.</text>
</comment>
<dbReference type="Proteomes" id="UP000298663">
    <property type="component" value="Unassembled WGS sequence"/>
</dbReference>
<accession>A0A4V6I7J0</accession>
<evidence type="ECO:0000313" key="4">
    <source>
        <dbReference type="Proteomes" id="UP000298663"/>
    </source>
</evidence>
<organism evidence="3 4">
    <name type="scientific">Steinernema carpocapsae</name>
    <name type="common">Entomopathogenic nematode</name>
    <dbReference type="NCBI Taxonomy" id="34508"/>
    <lineage>
        <taxon>Eukaryota</taxon>
        <taxon>Metazoa</taxon>
        <taxon>Ecdysozoa</taxon>
        <taxon>Nematoda</taxon>
        <taxon>Chromadorea</taxon>
        <taxon>Rhabditida</taxon>
        <taxon>Tylenchina</taxon>
        <taxon>Panagrolaimomorpha</taxon>
        <taxon>Strongyloidoidea</taxon>
        <taxon>Steinernematidae</taxon>
        <taxon>Steinernema</taxon>
    </lineage>
</organism>
<evidence type="ECO:0000256" key="1">
    <source>
        <dbReference type="SAM" id="MobiDB-lite"/>
    </source>
</evidence>
<protein>
    <recommendedName>
        <fullName evidence="5">UPAR/Ly6 domain-containing protein</fullName>
    </recommendedName>
</protein>
<feature type="compositionally biased region" description="Low complexity" evidence="1">
    <location>
        <begin position="196"/>
        <end position="214"/>
    </location>
</feature>
<dbReference type="AlphaFoldDB" id="A0A4V6I7J0"/>
<keyword evidence="4" id="KW-1185">Reference proteome</keyword>
<feature type="region of interest" description="Disordered" evidence="1">
    <location>
        <begin position="186"/>
        <end position="246"/>
    </location>
</feature>
<feature type="compositionally biased region" description="Polar residues" evidence="1">
    <location>
        <begin position="230"/>
        <end position="240"/>
    </location>
</feature>
<dbReference type="OrthoDB" id="5843041at2759"/>
<evidence type="ECO:0008006" key="5">
    <source>
        <dbReference type="Google" id="ProtNLM"/>
    </source>
</evidence>
<gene>
    <name evidence="3" type="ORF">L596_002011</name>
</gene>
<keyword evidence="2" id="KW-0732">Signal</keyword>
<feature type="region of interest" description="Disordered" evidence="1">
    <location>
        <begin position="156"/>
        <end position="175"/>
    </location>
</feature>
<dbReference type="EMBL" id="AZBU02000001">
    <property type="protein sequence ID" value="TMS34413.1"/>
    <property type="molecule type" value="Genomic_DNA"/>
</dbReference>
<proteinExistence type="predicted"/>
<feature type="compositionally biased region" description="Polar residues" evidence="1">
    <location>
        <begin position="186"/>
        <end position="195"/>
    </location>
</feature>
<evidence type="ECO:0000313" key="3">
    <source>
        <dbReference type="EMBL" id="TMS34413.1"/>
    </source>
</evidence>
<feature type="chain" id="PRO_5020561836" description="UPAR/Ly6 domain-containing protein" evidence="2">
    <location>
        <begin position="22"/>
        <end position="342"/>
    </location>
</feature>
<sequence>MYFLVSLLAVLVAILADRGEAVSCVQCSFLEGNLESRQCDDRCNGELCYIVVNEYHNATIVAGCVEKLNPTDARMFENKSLCYDHGGNQKYTICGCKNNDVCNDPTSPASDFEISKSPILEEEYKKVISGNLSDSNETVSIHPTFTLEMDTATSASVASVPETSSVPENATATSAAEELNTQEAAVDNGTNQESVNATSAPPSSETSNESSETANDPKISVLPSDDLSEESNSTENQTLSAEKELDDEPISMKNMTAVGEVTEAKISENSVTSGDEKAGVDATTAETPAEITKSSGTLATTIKAKEVPVASASVSSDKGAKTGSHFFLSLAVVAVPVALFLN</sequence>
<feature type="region of interest" description="Disordered" evidence="1">
    <location>
        <begin position="269"/>
        <end position="292"/>
    </location>
</feature>
<name>A0A4V6I7J0_STECR</name>